<keyword evidence="4" id="KW-1185">Reference proteome</keyword>
<reference evidence="3 4" key="1">
    <citation type="submission" date="2024-04" db="EMBL/GenBank/DDBJ databases">
        <title>Draft genome sequence of Pseudophaeobacter arcticus NBRC 116598.</title>
        <authorList>
            <person name="Miyakawa T."/>
            <person name="Kusuya Y."/>
            <person name="Miura T."/>
        </authorList>
    </citation>
    <scope>NUCLEOTIDE SEQUENCE [LARGE SCALE GENOMIC DNA]</scope>
    <source>
        <strain evidence="3 4">SU-CL00105</strain>
    </source>
</reference>
<evidence type="ECO:0000313" key="4">
    <source>
        <dbReference type="Proteomes" id="UP001441944"/>
    </source>
</evidence>
<gene>
    <name evidence="3" type="ORF">NBRC116598_25010</name>
</gene>
<dbReference type="Pfam" id="PF13226">
    <property type="entry name" value="DUF4034"/>
    <property type="match status" value="1"/>
</dbReference>
<keyword evidence="1" id="KW-0732">Signal</keyword>
<evidence type="ECO:0000259" key="2">
    <source>
        <dbReference type="Pfam" id="PF13226"/>
    </source>
</evidence>
<name>A0ABQ0AMH4_9RHOB</name>
<sequence>MKRFLATAVLSLFVFQSSVNAAELTRSEIRELAYAGDYASLESKLSAERAQPLVESEDFFKLRRLMSVFEASDPRMVAFVAAWVDAEPGSAFAHSARSFSLSRGAWDIRGEAYAKYVHPQALAVHHNMIRQAIAHARRALELDADFIPASDALLNQSATSWDKSELLETLDRVMIQQPNWGSLRRSLGMAHQGYGGTADMLEKLCQSYAPLIPSTGPDMLFRCRYFGLKRYYFSESYDLRQTMQAAVAKDPEFDLSRAIGMTDQSDSHNRTEDEISFARKTILEQAWWRPRVVQNFDMAFRTRLGGRSLEEEITVLKIDEVKEGLRHDPFNSDLMGVIQGWIRLQGQNGSSEMTEAEMSEFRKRIEKDFALRQVIAAPFSEDNWNTLGRFQFDFFQPESLFASDPYYQNAVVYSGLKDRALYGYLGKKAHQLRMLKDVLTQEDHPDILPWKDYARSFDRSGLVNCPFLRAYLLLEQFCAANSGRGYCAEEDLASFAPQLKVAQADQNCEYINGLSPEDLAFQPVEVDLSYDPQVHWPAVE</sequence>
<dbReference type="InterPro" id="IPR025115">
    <property type="entry name" value="DUF4034"/>
</dbReference>
<dbReference type="EMBL" id="BAABWU010000009">
    <property type="protein sequence ID" value="GAA6197057.1"/>
    <property type="molecule type" value="Genomic_DNA"/>
</dbReference>
<evidence type="ECO:0000256" key="1">
    <source>
        <dbReference type="SAM" id="SignalP"/>
    </source>
</evidence>
<feature type="domain" description="DUF4034" evidence="2">
    <location>
        <begin position="27"/>
        <end position="157"/>
    </location>
</feature>
<evidence type="ECO:0000313" key="3">
    <source>
        <dbReference type="EMBL" id="GAA6197057.1"/>
    </source>
</evidence>
<accession>A0ABQ0AMH4</accession>
<feature type="signal peptide" evidence="1">
    <location>
        <begin position="1"/>
        <end position="21"/>
    </location>
</feature>
<protein>
    <recommendedName>
        <fullName evidence="2">DUF4034 domain-containing protein</fullName>
    </recommendedName>
</protein>
<comment type="caution">
    <text evidence="3">The sequence shown here is derived from an EMBL/GenBank/DDBJ whole genome shotgun (WGS) entry which is preliminary data.</text>
</comment>
<proteinExistence type="predicted"/>
<dbReference type="RefSeq" id="WP_353400575.1">
    <property type="nucleotide sequence ID" value="NZ_BAABWU010000009.1"/>
</dbReference>
<dbReference type="Proteomes" id="UP001441944">
    <property type="component" value="Unassembled WGS sequence"/>
</dbReference>
<organism evidence="3 4">
    <name type="scientific">Pseudophaeobacter arcticus</name>
    <dbReference type="NCBI Taxonomy" id="385492"/>
    <lineage>
        <taxon>Bacteria</taxon>
        <taxon>Pseudomonadati</taxon>
        <taxon>Pseudomonadota</taxon>
        <taxon>Alphaproteobacteria</taxon>
        <taxon>Rhodobacterales</taxon>
        <taxon>Paracoccaceae</taxon>
        <taxon>Pseudophaeobacter</taxon>
    </lineage>
</organism>
<feature type="chain" id="PRO_5046887661" description="DUF4034 domain-containing protein" evidence="1">
    <location>
        <begin position="22"/>
        <end position="540"/>
    </location>
</feature>